<dbReference type="InterPro" id="IPR027417">
    <property type="entry name" value="P-loop_NTPase"/>
</dbReference>
<evidence type="ECO:0000313" key="1">
    <source>
        <dbReference type="EMBL" id="SDN08478.1"/>
    </source>
</evidence>
<dbReference type="Gene3D" id="3.40.50.300">
    <property type="entry name" value="P-loop containing nucleotide triphosphate hydrolases"/>
    <property type="match status" value="1"/>
</dbReference>
<gene>
    <name evidence="1" type="ORF">SAMN04488090_4938</name>
</gene>
<dbReference type="Proteomes" id="UP000198901">
    <property type="component" value="Unassembled WGS sequence"/>
</dbReference>
<dbReference type="EMBL" id="FNGS01000013">
    <property type="protein sequence ID" value="SDN08478.1"/>
    <property type="molecule type" value="Genomic_DNA"/>
</dbReference>
<protein>
    <recommendedName>
        <fullName evidence="3">Sulfotransferase family protein</fullName>
    </recommendedName>
</protein>
<proteinExistence type="predicted"/>
<accession>A0A1G9YH20</accession>
<dbReference type="STRING" id="563176.SAMN04488090_4938"/>
<dbReference type="SUPFAM" id="SSF52540">
    <property type="entry name" value="P-loop containing nucleoside triphosphate hydrolases"/>
    <property type="match status" value="1"/>
</dbReference>
<reference evidence="1 2" key="1">
    <citation type="submission" date="2016-10" db="EMBL/GenBank/DDBJ databases">
        <authorList>
            <person name="de Groot N.N."/>
        </authorList>
    </citation>
    <scope>NUCLEOTIDE SEQUENCE [LARGE SCALE GENOMIC DNA]</scope>
    <source>
        <strain evidence="1 2">DSM 21668</strain>
    </source>
</reference>
<dbReference type="AlphaFoldDB" id="A0A1G9YH20"/>
<evidence type="ECO:0008006" key="3">
    <source>
        <dbReference type="Google" id="ProtNLM"/>
    </source>
</evidence>
<evidence type="ECO:0000313" key="2">
    <source>
        <dbReference type="Proteomes" id="UP000198901"/>
    </source>
</evidence>
<name>A0A1G9YH20_9BACT</name>
<keyword evidence="2" id="KW-1185">Reference proteome</keyword>
<organism evidence="1 2">
    <name type="scientific">Siphonobacter aquaeclarae</name>
    <dbReference type="NCBI Taxonomy" id="563176"/>
    <lineage>
        <taxon>Bacteria</taxon>
        <taxon>Pseudomonadati</taxon>
        <taxon>Bacteroidota</taxon>
        <taxon>Cytophagia</taxon>
        <taxon>Cytophagales</taxon>
        <taxon>Cytophagaceae</taxon>
        <taxon>Siphonobacter</taxon>
    </lineage>
</organism>
<sequence length="268" mass="31360">MLVVIGMSRSGTSFLSGWLHRSGIPMGSRFLEADDIMNTRGFFEDMDFLDIHLAISARNKDRVERMYEYGDPGFTFSKEDIQRAQAVLSRRTEAQWGWKVTAKPHEMWSLFWKPLLDTKGLNYTVMASFRHYESCIRSCMRVKYLKRQAKGGMGFLKLKWFPDRYANRHLKEWIIANREILRHAKAYDNILVTDSAELLENGAKVAGILREKFGFELAEVDPKSLYEKELMDRPVDIRYTLDPTLEAEARNIYEQLIQLKEAYVCYEN</sequence>